<name>A0A7D5NYT5_9EURY</name>
<dbReference type="NCBIfam" id="NF005559">
    <property type="entry name" value="PRK07231.1"/>
    <property type="match status" value="1"/>
</dbReference>
<evidence type="ECO:0000313" key="5">
    <source>
        <dbReference type="Proteomes" id="UP000509667"/>
    </source>
</evidence>
<dbReference type="InterPro" id="IPR002347">
    <property type="entry name" value="SDR_fam"/>
</dbReference>
<dbReference type="GeneID" id="56077244"/>
<keyword evidence="2" id="KW-0560">Oxidoreductase</keyword>
<organism evidence="4 5">
    <name type="scientific">Halosimplex rubrum</name>
    <dbReference type="NCBI Taxonomy" id="869889"/>
    <lineage>
        <taxon>Archaea</taxon>
        <taxon>Methanobacteriati</taxon>
        <taxon>Methanobacteriota</taxon>
        <taxon>Stenosarchaea group</taxon>
        <taxon>Halobacteria</taxon>
        <taxon>Halobacteriales</taxon>
        <taxon>Haloarculaceae</taxon>
        <taxon>Halosimplex</taxon>
    </lineage>
</organism>
<dbReference type="FunFam" id="3.40.50.720:FF:000084">
    <property type="entry name" value="Short-chain dehydrogenase reductase"/>
    <property type="match status" value="1"/>
</dbReference>
<sequence length="286" mass="29499">MTGPGATSGRVADGVAVVTGGARGIGEATARRLAEEGADVVVVDVLGERAETAAEAIAADTGRETLAVECDVGKEAAVEAMAERVADRFGGVDILVNNAGIRVDPNPVTEADEDSWDRILAVNQKGVAFCAKHLIPLMTGGGGDTEGAEGNGSVVNVASMGAEVGRPEWAQYDSTKGAVVAMTKDMACDHAPEGVRVNAVSPGYVVTEYHEPDDSEVAREYREEQTTPSADGPGILKRAADPREIADAVLFLASDEASFVTGTNLRVDGGVSAVGTGFDWDPAQDR</sequence>
<dbReference type="PANTHER" id="PTHR24321:SF8">
    <property type="entry name" value="ESTRADIOL 17-BETA-DEHYDROGENASE 8-RELATED"/>
    <property type="match status" value="1"/>
</dbReference>
<keyword evidence="5" id="KW-1185">Reference proteome</keyword>
<gene>
    <name evidence="4" type="ORF">HZS55_05235</name>
</gene>
<dbReference type="EMBL" id="CP058910">
    <property type="protein sequence ID" value="QLH76743.1"/>
    <property type="molecule type" value="Genomic_DNA"/>
</dbReference>
<dbReference type="PRINTS" id="PR00081">
    <property type="entry name" value="GDHRDH"/>
</dbReference>
<evidence type="ECO:0000256" key="3">
    <source>
        <dbReference type="SAM" id="MobiDB-lite"/>
    </source>
</evidence>
<dbReference type="OrthoDB" id="7442at2157"/>
<dbReference type="PANTHER" id="PTHR24321">
    <property type="entry name" value="DEHYDROGENASES, SHORT CHAIN"/>
    <property type="match status" value="1"/>
</dbReference>
<dbReference type="Pfam" id="PF13561">
    <property type="entry name" value="adh_short_C2"/>
    <property type="match status" value="1"/>
</dbReference>
<dbReference type="InterPro" id="IPR036291">
    <property type="entry name" value="NAD(P)-bd_dom_sf"/>
</dbReference>
<feature type="compositionally biased region" description="Basic and acidic residues" evidence="3">
    <location>
        <begin position="212"/>
        <end position="225"/>
    </location>
</feature>
<protein>
    <submittedName>
        <fullName evidence="4">SDR family oxidoreductase</fullName>
    </submittedName>
</protein>
<dbReference type="GO" id="GO:0016491">
    <property type="term" value="F:oxidoreductase activity"/>
    <property type="evidence" value="ECO:0007669"/>
    <property type="project" value="UniProtKB-KW"/>
</dbReference>
<dbReference type="CDD" id="cd05233">
    <property type="entry name" value="SDR_c"/>
    <property type="match status" value="1"/>
</dbReference>
<reference evidence="4 5" key="1">
    <citation type="submission" date="2020-07" db="EMBL/GenBank/DDBJ databases">
        <title>Halosimplex pelagicum sp. nov. and Halosimplex rubrum sp. nov., isolated from salted brown alga Laminaria, and emended description of the genus Halosimplex.</title>
        <authorList>
            <person name="Cui H."/>
        </authorList>
    </citation>
    <scope>NUCLEOTIDE SEQUENCE [LARGE SCALE GENOMIC DNA]</scope>
    <source>
        <strain evidence="4 5">R27</strain>
    </source>
</reference>
<accession>A0A7D5NYT5</accession>
<dbReference type="AlphaFoldDB" id="A0A7D5NYT5"/>
<feature type="region of interest" description="Disordered" evidence="3">
    <location>
        <begin position="212"/>
        <end position="236"/>
    </location>
</feature>
<dbReference type="RefSeq" id="WP_179910678.1">
    <property type="nucleotide sequence ID" value="NZ_CP058910.1"/>
</dbReference>
<evidence type="ECO:0000313" key="4">
    <source>
        <dbReference type="EMBL" id="QLH76743.1"/>
    </source>
</evidence>
<comment type="similarity">
    <text evidence="1">Belongs to the short-chain dehydrogenases/reductases (SDR) family.</text>
</comment>
<dbReference type="Proteomes" id="UP000509667">
    <property type="component" value="Chromosome"/>
</dbReference>
<dbReference type="KEGG" id="hrr:HZS55_05235"/>
<dbReference type="SUPFAM" id="SSF51735">
    <property type="entry name" value="NAD(P)-binding Rossmann-fold domains"/>
    <property type="match status" value="1"/>
</dbReference>
<evidence type="ECO:0000256" key="2">
    <source>
        <dbReference type="ARBA" id="ARBA00023002"/>
    </source>
</evidence>
<evidence type="ECO:0000256" key="1">
    <source>
        <dbReference type="ARBA" id="ARBA00006484"/>
    </source>
</evidence>
<dbReference type="PRINTS" id="PR00080">
    <property type="entry name" value="SDRFAMILY"/>
</dbReference>
<proteinExistence type="inferred from homology"/>
<dbReference type="Gene3D" id="3.40.50.720">
    <property type="entry name" value="NAD(P)-binding Rossmann-like Domain"/>
    <property type="match status" value="1"/>
</dbReference>